<dbReference type="InterPro" id="IPR016024">
    <property type="entry name" value="ARM-type_fold"/>
</dbReference>
<accession>A0AAU9KDW6</accession>
<dbReference type="SUPFAM" id="SSF48371">
    <property type="entry name" value="ARM repeat"/>
    <property type="match status" value="1"/>
</dbReference>
<dbReference type="GO" id="GO:0019888">
    <property type="term" value="F:protein phosphatase regulator activity"/>
    <property type="evidence" value="ECO:0007669"/>
    <property type="project" value="TreeGrafter"/>
</dbReference>
<dbReference type="PANTHER" id="PTHR10648:SF1">
    <property type="entry name" value="SERINE_THREONINE-PROTEIN PHOSPHATASE 4 REGULATORY SUBUNIT 1"/>
    <property type="match status" value="1"/>
</dbReference>
<dbReference type="Gene3D" id="1.25.10.10">
    <property type="entry name" value="Leucine-rich Repeat Variant"/>
    <property type="match status" value="1"/>
</dbReference>
<dbReference type="Pfam" id="PF22956">
    <property type="entry name" value="VPS15-like_hel"/>
    <property type="match status" value="1"/>
</dbReference>
<dbReference type="EMBL" id="CAJZBQ010000064">
    <property type="protein sequence ID" value="CAG9336239.1"/>
    <property type="molecule type" value="Genomic_DNA"/>
</dbReference>
<feature type="domain" description="Phosphatase 2A Regulatory Subunit A helical" evidence="2">
    <location>
        <begin position="123"/>
        <end position="298"/>
    </location>
</feature>
<comment type="caution">
    <text evidence="3">The sequence shown here is derived from an EMBL/GenBank/DDBJ whole genome shotgun (WGS) entry which is preliminary data.</text>
</comment>
<organism evidence="3 4">
    <name type="scientific">Blepharisma stoltei</name>
    <dbReference type="NCBI Taxonomy" id="1481888"/>
    <lineage>
        <taxon>Eukaryota</taxon>
        <taxon>Sar</taxon>
        <taxon>Alveolata</taxon>
        <taxon>Ciliophora</taxon>
        <taxon>Postciliodesmatophora</taxon>
        <taxon>Heterotrichea</taxon>
        <taxon>Heterotrichida</taxon>
        <taxon>Blepharismidae</taxon>
        <taxon>Blepharisma</taxon>
    </lineage>
</organism>
<dbReference type="AlphaFoldDB" id="A0AAU9KDW6"/>
<sequence>MEASNLFYGVIDTKSYLNVDDINGIGLGSFPKKFQDPSIDFALFKIATYAQTELVPEKINFVREISDTCRELGPYSEEFIIPIINSLTDESSEIKILLASKIPDLTSFFVQETRNFQAINKGIIPVIKKLLSDEIDVSKAMVDNLLSIASLMSFELIQSELSDIINEMLKDENNEEDIAIGIDLVKGLMKTHGIGVWQLYIAEVLERLIQSNSIKIKKSLIGVLGTACETFPYEYVKDEIIQMFLTLSQDGNWGIRKACSEAIIPFFKVCDAETLNKFILPVFYKFLKDKSKWVQQESQNLLPQVIVYFKGEIPEKLIKTYCTIPDATDAAYFRAFYFPGVLLKLGKESWNDLKKLFMKLCTSEFKIKMCIASSLHEIAKILGSETTEKDLVEFLEDFIKNDSTKSKALTILAKFLVEVKDSRIKEKFLVYFKEMADSNNWRVRELLAGELHELIPVYNRDILNGEIFNIIQNLCRDSVNIVRKKACRSLGNIALFMINQKQGENYINLIKNIAKDSNCHIRIGFVEAAKSLCMDYELFIENFKENIEEISKDPVNNIRLACTDLIKLGVKYNSAEFWQEIKGEMSRDYDEDVKYELIGKYEKSRGVEPLEPGHGENFILFPPVFRSIHAIETVDKTELISPVEAKLVAISSYIELENHMPKDIELSA</sequence>
<proteinExistence type="predicted"/>
<gene>
    <name evidence="3" type="ORF">BSTOLATCC_MIC66120</name>
</gene>
<name>A0AAU9KDW6_9CILI</name>
<dbReference type="Proteomes" id="UP001162131">
    <property type="component" value="Unassembled WGS sequence"/>
</dbReference>
<evidence type="ECO:0000313" key="3">
    <source>
        <dbReference type="EMBL" id="CAG9336239.1"/>
    </source>
</evidence>
<dbReference type="InterPro" id="IPR051023">
    <property type="entry name" value="PP2A_Regulatory_Subunit_A"/>
</dbReference>
<keyword evidence="1" id="KW-0677">Repeat</keyword>
<evidence type="ECO:0000259" key="2">
    <source>
        <dbReference type="Pfam" id="PF22956"/>
    </source>
</evidence>
<evidence type="ECO:0000313" key="4">
    <source>
        <dbReference type="Proteomes" id="UP001162131"/>
    </source>
</evidence>
<dbReference type="InterPro" id="IPR055231">
    <property type="entry name" value="2AA_helical"/>
</dbReference>
<dbReference type="GO" id="GO:0005737">
    <property type="term" value="C:cytoplasm"/>
    <property type="evidence" value="ECO:0007669"/>
    <property type="project" value="TreeGrafter"/>
</dbReference>
<reference evidence="3" key="1">
    <citation type="submission" date="2021-09" db="EMBL/GenBank/DDBJ databases">
        <authorList>
            <consortium name="AG Swart"/>
            <person name="Singh M."/>
            <person name="Singh A."/>
            <person name="Seah K."/>
            <person name="Emmerich C."/>
        </authorList>
    </citation>
    <scope>NUCLEOTIDE SEQUENCE</scope>
    <source>
        <strain evidence="3">ATCC30299</strain>
    </source>
</reference>
<dbReference type="PANTHER" id="PTHR10648">
    <property type="entry name" value="SERINE/THREONINE-PROTEIN PHOSPHATASE PP2A 65 KDA REGULATORY SUBUNIT"/>
    <property type="match status" value="1"/>
</dbReference>
<dbReference type="InterPro" id="IPR011989">
    <property type="entry name" value="ARM-like"/>
</dbReference>
<evidence type="ECO:0000256" key="1">
    <source>
        <dbReference type="ARBA" id="ARBA00022737"/>
    </source>
</evidence>
<protein>
    <recommendedName>
        <fullName evidence="2">Phosphatase 2A Regulatory Subunit A helical domain-containing protein</fullName>
    </recommendedName>
</protein>
<keyword evidence="4" id="KW-1185">Reference proteome</keyword>